<reference evidence="16 17" key="1">
    <citation type="journal article" date="2015" name="Antonie Van Leeuwenhoek">
        <title>Lampropedia puyangensis sp. nov., isolated from symptomatic bark of Populus ? euramericana canker and emended description of Lampropedia hyalina (Ehrenberg 1832) Lee et al. 2004.</title>
        <authorList>
            <person name="Li Y."/>
            <person name="Wang T."/>
            <person name="Piao C.G."/>
            <person name="Wang L.F."/>
            <person name="Tian G.Z."/>
            <person name="Zhu T.H."/>
            <person name="Guo M.W."/>
        </authorList>
    </citation>
    <scope>NUCLEOTIDE SEQUENCE [LARGE SCALE GENOMIC DNA]</scope>
    <source>
        <strain evidence="16 17">2-bin</strain>
    </source>
</reference>
<sequence>MQFPPFKRHLLFALTVSTLASHAFSQGVPASQVDEQQLPEVTVMATRTAKTIAQMAGAVYTIDREKIAEQAGPGRSTADVLGQLVPSLAPATGTSSNYGMSMRGRTVQFMIDGVPLTGSRDGSRQLNSINPSMIERIEVISGATSLYGAGATGGIINIITRGANQKPLAFESEVGVGSGKRLNSDALRWQVAQRASFKREGLSGSLGLSMAQQGESQDSNGRRIGPEIAQTDRQDTRTLGINARLTWDLDADQQLTAGLHYYNDRQDSDYGPDYGPNLAVLFNPSYEPSREALPGLQLDAQPRTRHTGVNLQYRNQNFLDGQELTLESYYRGEVGRWFPSVSAVPHAALPNGFSYVAMQSNTDIDLWGLRSALHKDLDVAGRALALTYGVDYEQERDGQSGQSYNINAFIASNGLNYQPAQTYAMGPDVRVMNLGLFVQGDYPLTERLSVQAGVRHQRIRNRVADSTPYTEAIAASQVAGYQPKVLEGGSVSHSRTVFNAGLVYDLSDAQQLFFNFSQGFSLPDTQRMLRDVPANFVVNSTNVDPLQVNSYELGWRTQGMGGVDAGVTGFYNTSDKVVQFNRDYSVTMADTDERIWGLEGNLNYAMKNGWSTGGTLALTRGQYQDAAGNWKELNAFRVSPLKATAYVGWQSAEGIALKLQALAVGSTDRAWRDAQTASVSPSIRANPAARIDSYTIFDLVGQAPLGGGKLTFGVYNLANRNYHTVYGQQAAATYGKLSNLRAPGRTFAVGYSVAY</sequence>
<accession>A0A4V4GRX1</accession>
<evidence type="ECO:0000259" key="14">
    <source>
        <dbReference type="Pfam" id="PF00593"/>
    </source>
</evidence>
<keyword evidence="8 16" id="KW-0675">Receptor</keyword>
<keyword evidence="4 10" id="KW-1134">Transmembrane beta strand</keyword>
<dbReference type="InterPro" id="IPR036942">
    <property type="entry name" value="Beta-barrel_TonB_sf"/>
</dbReference>
<evidence type="ECO:0000256" key="9">
    <source>
        <dbReference type="ARBA" id="ARBA00023237"/>
    </source>
</evidence>
<keyword evidence="6 11" id="KW-0798">TonB box</keyword>
<evidence type="ECO:0000256" key="6">
    <source>
        <dbReference type="ARBA" id="ARBA00023077"/>
    </source>
</evidence>
<dbReference type="RefSeq" id="WP_136572572.1">
    <property type="nucleotide sequence ID" value="NZ_STFG01000003.1"/>
</dbReference>
<dbReference type="AlphaFoldDB" id="A0A4V4GRX1"/>
<evidence type="ECO:0000256" key="13">
    <source>
        <dbReference type="SAM" id="SignalP"/>
    </source>
</evidence>
<evidence type="ECO:0000313" key="17">
    <source>
        <dbReference type="Proteomes" id="UP000308917"/>
    </source>
</evidence>
<evidence type="ECO:0000256" key="12">
    <source>
        <dbReference type="SAM" id="MobiDB-lite"/>
    </source>
</evidence>
<dbReference type="Pfam" id="PF00593">
    <property type="entry name" value="TonB_dep_Rec_b-barrel"/>
    <property type="match status" value="1"/>
</dbReference>
<comment type="similarity">
    <text evidence="2 10 11">Belongs to the TonB-dependent receptor family.</text>
</comment>
<evidence type="ECO:0000256" key="1">
    <source>
        <dbReference type="ARBA" id="ARBA00004571"/>
    </source>
</evidence>
<comment type="caution">
    <text evidence="16">The sequence shown here is derived from an EMBL/GenBank/DDBJ whole genome shotgun (WGS) entry which is preliminary data.</text>
</comment>
<dbReference type="GO" id="GO:0015344">
    <property type="term" value="F:siderophore uptake transmembrane transporter activity"/>
    <property type="evidence" value="ECO:0007669"/>
    <property type="project" value="TreeGrafter"/>
</dbReference>
<keyword evidence="13" id="KW-0732">Signal</keyword>
<dbReference type="PROSITE" id="PS52016">
    <property type="entry name" value="TONB_DEPENDENT_REC_3"/>
    <property type="match status" value="1"/>
</dbReference>
<dbReference type="PANTHER" id="PTHR30069:SF42">
    <property type="entry name" value="FERRIC AEROBACTIN RECEPTOR"/>
    <property type="match status" value="1"/>
</dbReference>
<protein>
    <submittedName>
        <fullName evidence="16">TonB-dependent receptor</fullName>
    </submittedName>
</protein>
<dbReference type="GO" id="GO:0044718">
    <property type="term" value="P:siderophore transmembrane transport"/>
    <property type="evidence" value="ECO:0007669"/>
    <property type="project" value="TreeGrafter"/>
</dbReference>
<evidence type="ECO:0000256" key="11">
    <source>
        <dbReference type="RuleBase" id="RU003357"/>
    </source>
</evidence>
<dbReference type="GO" id="GO:0009279">
    <property type="term" value="C:cell outer membrane"/>
    <property type="evidence" value="ECO:0007669"/>
    <property type="project" value="UniProtKB-SubCell"/>
</dbReference>
<dbReference type="SUPFAM" id="SSF56935">
    <property type="entry name" value="Porins"/>
    <property type="match status" value="1"/>
</dbReference>
<dbReference type="InterPro" id="IPR000531">
    <property type="entry name" value="Beta-barrel_TonB"/>
</dbReference>
<dbReference type="Gene3D" id="2.40.170.20">
    <property type="entry name" value="TonB-dependent receptor, beta-barrel domain"/>
    <property type="match status" value="1"/>
</dbReference>
<dbReference type="OrthoDB" id="8670144at2"/>
<dbReference type="InterPro" id="IPR039426">
    <property type="entry name" value="TonB-dep_rcpt-like"/>
</dbReference>
<dbReference type="InterPro" id="IPR037066">
    <property type="entry name" value="Plug_dom_sf"/>
</dbReference>
<feature type="domain" description="TonB-dependent receptor-like beta-barrel" evidence="14">
    <location>
        <begin position="246"/>
        <end position="717"/>
    </location>
</feature>
<gene>
    <name evidence="16" type="ORF">E9531_04585</name>
</gene>
<dbReference type="Pfam" id="PF07715">
    <property type="entry name" value="Plug"/>
    <property type="match status" value="1"/>
</dbReference>
<evidence type="ECO:0000256" key="5">
    <source>
        <dbReference type="ARBA" id="ARBA00022692"/>
    </source>
</evidence>
<keyword evidence="17" id="KW-1185">Reference proteome</keyword>
<feature type="domain" description="TonB-dependent receptor plug" evidence="15">
    <location>
        <begin position="54"/>
        <end position="155"/>
    </location>
</feature>
<dbReference type="Gene3D" id="2.170.130.10">
    <property type="entry name" value="TonB-dependent receptor, plug domain"/>
    <property type="match status" value="1"/>
</dbReference>
<dbReference type="Proteomes" id="UP000308917">
    <property type="component" value="Unassembled WGS sequence"/>
</dbReference>
<feature type="compositionally biased region" description="Polar residues" evidence="12">
    <location>
        <begin position="210"/>
        <end position="219"/>
    </location>
</feature>
<evidence type="ECO:0000256" key="8">
    <source>
        <dbReference type="ARBA" id="ARBA00023170"/>
    </source>
</evidence>
<evidence type="ECO:0000256" key="2">
    <source>
        <dbReference type="ARBA" id="ARBA00009810"/>
    </source>
</evidence>
<dbReference type="CDD" id="cd01347">
    <property type="entry name" value="ligand_gated_channel"/>
    <property type="match status" value="1"/>
</dbReference>
<organism evidence="16 17">
    <name type="scientific">Lampropedia puyangensis</name>
    <dbReference type="NCBI Taxonomy" id="1330072"/>
    <lineage>
        <taxon>Bacteria</taxon>
        <taxon>Pseudomonadati</taxon>
        <taxon>Pseudomonadota</taxon>
        <taxon>Betaproteobacteria</taxon>
        <taxon>Burkholderiales</taxon>
        <taxon>Comamonadaceae</taxon>
        <taxon>Lampropedia</taxon>
    </lineage>
</organism>
<feature type="chain" id="PRO_5020508458" evidence="13">
    <location>
        <begin position="26"/>
        <end position="755"/>
    </location>
</feature>
<dbReference type="InterPro" id="IPR012910">
    <property type="entry name" value="Plug_dom"/>
</dbReference>
<evidence type="ECO:0000256" key="3">
    <source>
        <dbReference type="ARBA" id="ARBA00022448"/>
    </source>
</evidence>
<dbReference type="EMBL" id="STFG01000003">
    <property type="protein sequence ID" value="THU04006.1"/>
    <property type="molecule type" value="Genomic_DNA"/>
</dbReference>
<keyword evidence="9 10" id="KW-0998">Cell outer membrane</keyword>
<evidence type="ECO:0000259" key="15">
    <source>
        <dbReference type="Pfam" id="PF07715"/>
    </source>
</evidence>
<evidence type="ECO:0000256" key="10">
    <source>
        <dbReference type="PROSITE-ProRule" id="PRU01360"/>
    </source>
</evidence>
<proteinExistence type="inferred from homology"/>
<evidence type="ECO:0000256" key="7">
    <source>
        <dbReference type="ARBA" id="ARBA00023136"/>
    </source>
</evidence>
<name>A0A4V4GRX1_9BURK</name>
<evidence type="ECO:0000313" key="16">
    <source>
        <dbReference type="EMBL" id="THU04006.1"/>
    </source>
</evidence>
<feature type="signal peptide" evidence="13">
    <location>
        <begin position="1"/>
        <end position="25"/>
    </location>
</feature>
<keyword evidence="5 10" id="KW-0812">Transmembrane</keyword>
<feature type="region of interest" description="Disordered" evidence="12">
    <location>
        <begin position="206"/>
        <end position="228"/>
    </location>
</feature>
<evidence type="ECO:0000256" key="4">
    <source>
        <dbReference type="ARBA" id="ARBA00022452"/>
    </source>
</evidence>
<comment type="subcellular location">
    <subcellularLocation>
        <location evidence="1 10">Cell outer membrane</location>
        <topology evidence="1 10">Multi-pass membrane protein</topology>
    </subcellularLocation>
</comment>
<dbReference type="PANTHER" id="PTHR30069">
    <property type="entry name" value="TONB-DEPENDENT OUTER MEMBRANE RECEPTOR"/>
    <property type="match status" value="1"/>
</dbReference>
<keyword evidence="3 10" id="KW-0813">Transport</keyword>
<keyword evidence="7 10" id="KW-0472">Membrane</keyword>